<keyword evidence="4" id="KW-1185">Reference proteome</keyword>
<gene>
    <name evidence="3" type="primary">Mo05566</name>
    <name evidence="3" type="ORF">E5Q_05566</name>
</gene>
<feature type="signal peptide" evidence="2">
    <location>
        <begin position="1"/>
        <end position="22"/>
    </location>
</feature>
<dbReference type="AlphaFoldDB" id="G7E7R8"/>
<proteinExistence type="predicted"/>
<dbReference type="HOGENOM" id="CLU_934101_0_0_1"/>
<evidence type="ECO:0000313" key="4">
    <source>
        <dbReference type="Proteomes" id="UP000009131"/>
    </source>
</evidence>
<comment type="caution">
    <text evidence="3">The sequence shown here is derived from an EMBL/GenBank/DDBJ whole genome shotgun (WGS) entry which is preliminary data.</text>
</comment>
<name>G7E7R8_MIXOS</name>
<feature type="transmembrane region" description="Helical" evidence="1">
    <location>
        <begin position="237"/>
        <end position="255"/>
    </location>
</feature>
<feature type="chain" id="PRO_5009955822" evidence="2">
    <location>
        <begin position="23"/>
        <end position="298"/>
    </location>
</feature>
<evidence type="ECO:0000313" key="3">
    <source>
        <dbReference type="EMBL" id="GAA98878.1"/>
    </source>
</evidence>
<organism evidence="3 4">
    <name type="scientific">Mixia osmundae (strain CBS 9802 / IAM 14324 / JCM 22182 / KY 12970)</name>
    <dbReference type="NCBI Taxonomy" id="764103"/>
    <lineage>
        <taxon>Eukaryota</taxon>
        <taxon>Fungi</taxon>
        <taxon>Dikarya</taxon>
        <taxon>Basidiomycota</taxon>
        <taxon>Pucciniomycotina</taxon>
        <taxon>Mixiomycetes</taxon>
        <taxon>Mixiales</taxon>
        <taxon>Mixiaceae</taxon>
        <taxon>Mixia</taxon>
    </lineage>
</organism>
<dbReference type="InParanoid" id="G7E7R8"/>
<reference evidence="3 4" key="1">
    <citation type="journal article" date="2011" name="J. Gen. Appl. Microbiol.">
        <title>Draft genome sequencing of the enigmatic basidiomycete Mixia osmundae.</title>
        <authorList>
            <person name="Nishida H."/>
            <person name="Nagatsuka Y."/>
            <person name="Sugiyama J."/>
        </authorList>
    </citation>
    <scope>NUCLEOTIDE SEQUENCE [LARGE SCALE GENOMIC DNA]</scope>
    <source>
        <strain evidence="4">CBS 9802 / IAM 14324 / JCM 22182 / KY 12970</strain>
    </source>
</reference>
<dbReference type="RefSeq" id="XP_014567042.1">
    <property type="nucleotide sequence ID" value="XM_014711556.1"/>
</dbReference>
<evidence type="ECO:0000256" key="2">
    <source>
        <dbReference type="SAM" id="SignalP"/>
    </source>
</evidence>
<keyword evidence="2" id="KW-0732">Signal</keyword>
<feature type="transmembrane region" description="Helical" evidence="1">
    <location>
        <begin position="172"/>
        <end position="192"/>
    </location>
</feature>
<accession>G7E7R8</accession>
<dbReference type="EMBL" id="BABT02000165">
    <property type="protein sequence ID" value="GAA98878.1"/>
    <property type="molecule type" value="Genomic_DNA"/>
</dbReference>
<feature type="transmembrane region" description="Helical" evidence="1">
    <location>
        <begin position="267"/>
        <end position="286"/>
    </location>
</feature>
<reference evidence="3 4" key="2">
    <citation type="journal article" date="2012" name="Open Biol.">
        <title>Characteristics of nucleosomes and linker DNA regions on the genome of the basidiomycete Mixia osmundae revealed by mono- and dinucleosome mapping.</title>
        <authorList>
            <person name="Nishida H."/>
            <person name="Kondo S."/>
            <person name="Matsumoto T."/>
            <person name="Suzuki Y."/>
            <person name="Yoshikawa H."/>
            <person name="Taylor T.D."/>
            <person name="Sugiyama J."/>
        </authorList>
    </citation>
    <scope>NUCLEOTIDE SEQUENCE [LARGE SCALE GENOMIC DNA]</scope>
    <source>
        <strain evidence="4">CBS 9802 / IAM 14324 / JCM 22182 / KY 12970</strain>
    </source>
</reference>
<protein>
    <submittedName>
        <fullName evidence="3">Uncharacterized protein</fullName>
    </submittedName>
</protein>
<evidence type="ECO:0000256" key="1">
    <source>
        <dbReference type="SAM" id="Phobius"/>
    </source>
</evidence>
<sequence length="298" mass="33068">MFAKPELTMLCLFGLLFAFCTAIPTNVVKETSLEKRFSGWHHIVFSIDGFGVAAEWDLAAYDPVKSTFGLAKLDMTIGIAYNDSGDYPSPNAFNVWEKSTYDYEGSGNTTFSATGGDCSMTVDGVNVYWWWMAWLSSNDIDVQDLIQFNTFLATMLTLVSSFPGTSEALDNVMSGLVGLVALVNSVVVPLYARRLRKSRKQRLLDLWHHSSSEQQPATVPPSLGSDIWLNAALLTKWLIAIAVLVISLCICALQIENAGHKRMLSVLKFSVLFLATINGYAMTWLVKRLSTRLSHSWL</sequence>
<keyword evidence="1" id="KW-0812">Transmembrane</keyword>
<dbReference type="Proteomes" id="UP000009131">
    <property type="component" value="Unassembled WGS sequence"/>
</dbReference>
<keyword evidence="1" id="KW-0472">Membrane</keyword>
<keyword evidence="1" id="KW-1133">Transmembrane helix</keyword>